<evidence type="ECO:0000256" key="1">
    <source>
        <dbReference type="SAM" id="MobiDB-lite"/>
    </source>
</evidence>
<keyword evidence="3" id="KW-1185">Reference proteome</keyword>
<dbReference type="Gramene" id="HORVU.MOREX.r3.6HG0627500.1">
    <property type="protein sequence ID" value="HORVU.MOREX.r3.6HG0627500.1.CDS1"/>
    <property type="gene ID" value="HORVU.MOREX.r3.6HG0627500"/>
</dbReference>
<feature type="region of interest" description="Disordered" evidence="1">
    <location>
        <begin position="16"/>
        <end position="44"/>
    </location>
</feature>
<evidence type="ECO:0000313" key="3">
    <source>
        <dbReference type="Proteomes" id="UP000011116"/>
    </source>
</evidence>
<name>A0A8I6Z4Q4_HORVV</name>
<organism evidence="2 3">
    <name type="scientific">Hordeum vulgare subsp. vulgare</name>
    <name type="common">Domesticated barley</name>
    <dbReference type="NCBI Taxonomy" id="112509"/>
    <lineage>
        <taxon>Eukaryota</taxon>
        <taxon>Viridiplantae</taxon>
        <taxon>Streptophyta</taxon>
        <taxon>Embryophyta</taxon>
        <taxon>Tracheophyta</taxon>
        <taxon>Spermatophyta</taxon>
        <taxon>Magnoliopsida</taxon>
        <taxon>Liliopsida</taxon>
        <taxon>Poales</taxon>
        <taxon>Poaceae</taxon>
        <taxon>BOP clade</taxon>
        <taxon>Pooideae</taxon>
        <taxon>Triticodae</taxon>
        <taxon>Triticeae</taxon>
        <taxon>Hordeinae</taxon>
        <taxon>Hordeum</taxon>
    </lineage>
</organism>
<reference evidence="2" key="2">
    <citation type="submission" date="2020-10" db="EMBL/GenBank/DDBJ databases">
        <authorList>
            <person name="Scholz U."/>
            <person name="Mascher M."/>
            <person name="Fiebig A."/>
        </authorList>
    </citation>
    <scope>NUCLEOTIDE SEQUENCE [LARGE SCALE GENOMIC DNA]</scope>
    <source>
        <strain evidence="2">cv. Morex</strain>
    </source>
</reference>
<reference evidence="3" key="1">
    <citation type="journal article" date="2012" name="Nature">
        <title>A physical, genetic and functional sequence assembly of the barley genome.</title>
        <authorList>
            <consortium name="The International Barley Genome Sequencing Consortium"/>
            <person name="Mayer K.F."/>
            <person name="Waugh R."/>
            <person name="Brown J.W."/>
            <person name="Schulman A."/>
            <person name="Langridge P."/>
            <person name="Platzer M."/>
            <person name="Fincher G.B."/>
            <person name="Muehlbauer G.J."/>
            <person name="Sato K."/>
            <person name="Close T.J."/>
            <person name="Wise R.P."/>
            <person name="Stein N."/>
        </authorList>
    </citation>
    <scope>NUCLEOTIDE SEQUENCE [LARGE SCALE GENOMIC DNA]</scope>
    <source>
        <strain evidence="3">cv. Morex</strain>
    </source>
</reference>
<sequence>MWMEVRLALDKAKETYNQDALAPPAAEGRPDGTKKAATTRDSAPVAKRLQSLLEQCIADAKNSAAKREEKTDTRWSALMANQHVKFDLLRTNVVAKKRNIELAFLMGTDTTTMDEHVKPWYFVQRDLILNRMMASATTASATTTVTTPTTSATTAATTPTTPMTTAAITPTTPATPITLAGPTPATSPTTPVSPVTAVEERICIEPVV</sequence>
<protein>
    <submittedName>
        <fullName evidence="2">Uncharacterized protein</fullName>
    </submittedName>
</protein>
<proteinExistence type="predicted"/>
<accession>A0A8I6Z4Q4</accession>
<dbReference type="AlphaFoldDB" id="A0A8I6Z4Q4"/>
<dbReference type="EnsemblPlants" id="HORVU.MOREX.r3.6HG0627500.1">
    <property type="protein sequence ID" value="HORVU.MOREX.r3.6HG0627500.1.CDS1"/>
    <property type="gene ID" value="HORVU.MOREX.r3.6HG0627500"/>
</dbReference>
<dbReference type="Proteomes" id="UP000011116">
    <property type="component" value="Chromosome 6H"/>
</dbReference>
<feature type="region of interest" description="Disordered" evidence="1">
    <location>
        <begin position="139"/>
        <end position="193"/>
    </location>
</feature>
<reference evidence="2" key="3">
    <citation type="submission" date="2022-01" db="UniProtKB">
        <authorList>
            <consortium name="EnsemblPlants"/>
        </authorList>
    </citation>
    <scope>IDENTIFICATION</scope>
    <source>
        <strain evidence="2">subsp. vulgare</strain>
    </source>
</reference>
<evidence type="ECO:0000313" key="2">
    <source>
        <dbReference type="EnsemblPlants" id="HORVU.MOREX.r3.6HG0627500.1.CDS1"/>
    </source>
</evidence>